<gene>
    <name evidence="2" type="ORF">HMPREF1015_01440</name>
</gene>
<proteinExistence type="predicted"/>
<dbReference type="Proteomes" id="UP000011747">
    <property type="component" value="Unassembled WGS sequence"/>
</dbReference>
<keyword evidence="1" id="KW-1133">Transmembrane helix</keyword>
<feature type="transmembrane region" description="Helical" evidence="1">
    <location>
        <begin position="68"/>
        <end position="90"/>
    </location>
</feature>
<organism evidence="2 3">
    <name type="scientific">Bacillus smithii 7_3_47FAA</name>
    <dbReference type="NCBI Taxonomy" id="665952"/>
    <lineage>
        <taxon>Bacteria</taxon>
        <taxon>Bacillati</taxon>
        <taxon>Bacillota</taxon>
        <taxon>Bacilli</taxon>
        <taxon>Bacillales</taxon>
        <taxon>Bacillaceae</taxon>
        <taxon>Bacillus</taxon>
    </lineage>
</organism>
<protein>
    <submittedName>
        <fullName evidence="2">Uncharacterized protein</fullName>
    </submittedName>
</protein>
<keyword evidence="1" id="KW-0472">Membrane</keyword>
<name>G9QI76_9BACI</name>
<dbReference type="HOGENOM" id="CLU_154378_1_0_9"/>
<dbReference type="AlphaFoldDB" id="G9QI76"/>
<keyword evidence="3" id="KW-1185">Reference proteome</keyword>
<sequence>MSVHHYHSLCQKHRGRAVRIRTRDGRIHEGIIHRVHRERVFIHPFSRGRFNRFGGYGYGWGYGYGGGWGGFGVGIALGAIVGLALLPFFFW</sequence>
<dbReference type="EMBL" id="ACWF01000028">
    <property type="protein sequence ID" value="EHL79142.1"/>
    <property type="molecule type" value="Genomic_DNA"/>
</dbReference>
<reference evidence="2 3" key="1">
    <citation type="submission" date="2011-09" db="EMBL/GenBank/DDBJ databases">
        <title>The Genome Sequence of Bacillus smithii 7_3_47FAA.</title>
        <authorList>
            <consortium name="The Broad Institute Genome Sequencing Platform"/>
            <person name="Earl A."/>
            <person name="Ward D."/>
            <person name="Feldgarden M."/>
            <person name="Gevers D."/>
            <person name="Daigneault M."/>
            <person name="Strauss J."/>
            <person name="Allen-Vercoe E."/>
            <person name="Young S.K."/>
            <person name="Zeng Q."/>
            <person name="Gargeya S."/>
            <person name="Fitzgerald M."/>
            <person name="Haas B."/>
            <person name="Abouelleil A."/>
            <person name="Alvarado L."/>
            <person name="Arachchi H.M."/>
            <person name="Berlin A."/>
            <person name="Brown A."/>
            <person name="Chapman S.B."/>
            <person name="Chen Z."/>
            <person name="Dunbar C."/>
            <person name="Freedman E."/>
            <person name="Gearin G."/>
            <person name="Goldberg J."/>
            <person name="Griggs A."/>
            <person name="Gujja S."/>
            <person name="Heiman D."/>
            <person name="Howarth C."/>
            <person name="Larson L."/>
            <person name="Lui A."/>
            <person name="MacDonald P.J.P."/>
            <person name="Montmayeur A."/>
            <person name="Murphy C."/>
            <person name="Neiman D."/>
            <person name="Pearson M."/>
            <person name="Priest M."/>
            <person name="Roberts A."/>
            <person name="Saif S."/>
            <person name="Shea T."/>
            <person name="Shenoy N."/>
            <person name="Sisk P."/>
            <person name="Stolte C."/>
            <person name="Sykes S."/>
            <person name="Wortman J."/>
            <person name="Nusbaum C."/>
            <person name="Birren B."/>
        </authorList>
    </citation>
    <scope>NUCLEOTIDE SEQUENCE [LARGE SCALE GENOMIC DNA]</scope>
    <source>
        <strain evidence="2 3">7_3_47FAA</strain>
    </source>
</reference>
<comment type="caution">
    <text evidence="2">The sequence shown here is derived from an EMBL/GenBank/DDBJ whole genome shotgun (WGS) entry which is preliminary data.</text>
</comment>
<keyword evidence="1" id="KW-0812">Transmembrane</keyword>
<dbReference type="RefSeq" id="WP_003352932.1">
    <property type="nucleotide sequence ID" value="NZ_JH414742.1"/>
</dbReference>
<evidence type="ECO:0000313" key="3">
    <source>
        <dbReference type="Proteomes" id="UP000011747"/>
    </source>
</evidence>
<evidence type="ECO:0000313" key="2">
    <source>
        <dbReference type="EMBL" id="EHL79142.1"/>
    </source>
</evidence>
<accession>G9QI76</accession>
<evidence type="ECO:0000256" key="1">
    <source>
        <dbReference type="SAM" id="Phobius"/>
    </source>
</evidence>